<dbReference type="InterPro" id="IPR050923">
    <property type="entry name" value="Cell_Proc_Reg/RNA_Proc"/>
</dbReference>
<dbReference type="AlphaFoldDB" id="A0A2T9YPP7"/>
<feature type="region of interest" description="Disordered" evidence="1">
    <location>
        <begin position="1"/>
        <end position="88"/>
    </location>
</feature>
<dbReference type="InterPro" id="IPR000253">
    <property type="entry name" value="FHA_dom"/>
</dbReference>
<reference evidence="3 4" key="1">
    <citation type="journal article" date="2018" name="MBio">
        <title>Comparative Genomics Reveals the Core Gene Toolbox for the Fungus-Insect Symbiosis.</title>
        <authorList>
            <person name="Wang Y."/>
            <person name="Stata M."/>
            <person name="Wang W."/>
            <person name="Stajich J.E."/>
            <person name="White M.M."/>
            <person name="Moncalvo J.M."/>
        </authorList>
    </citation>
    <scope>NUCLEOTIDE SEQUENCE [LARGE SCALE GENOMIC DNA]</scope>
    <source>
        <strain evidence="3 4">SWE-8-4</strain>
    </source>
</reference>
<sequence length="307" mass="36321">MYRHKDLVTSKSSNLDRSLNRSRERGRERDGDGDRERERSRERGRERYRERSRERGREKSKELGRERGRERNEYSLKNDIQYKEFSDRNYKSKDEFLNKLNHKDDFKEKGYLEQKKEYSNQNEYNKSKRSKDSLLNTQDHSHSPSSETEKQEKNSADIKPNFELSGKLAFDTNKVNGALLKYNEPPEARVPQHKWRIYVFKGKDQIDMLKVHRSSAYMFGRDRRTADIPVDHPSCSGQHSVLQYRQVTEDTSVGPTIVIRPYIIDLDSTNGTFVNSNKIPAQRFVQLLPQDVIKFGFSTREYVLIQE</sequence>
<feature type="compositionally biased region" description="Basic and acidic residues" evidence="1">
    <location>
        <begin position="18"/>
        <end position="88"/>
    </location>
</feature>
<evidence type="ECO:0000259" key="2">
    <source>
        <dbReference type="PROSITE" id="PS50006"/>
    </source>
</evidence>
<dbReference type="Proteomes" id="UP000245383">
    <property type="component" value="Unassembled WGS sequence"/>
</dbReference>
<gene>
    <name evidence="3" type="ORF">BB561_002671</name>
</gene>
<dbReference type="Pfam" id="PF00498">
    <property type="entry name" value="FHA"/>
    <property type="match status" value="1"/>
</dbReference>
<dbReference type="PROSITE" id="PS50006">
    <property type="entry name" value="FHA_DOMAIN"/>
    <property type="match status" value="1"/>
</dbReference>
<dbReference type="STRING" id="133385.A0A2T9YPP7"/>
<feature type="domain" description="FHA" evidence="2">
    <location>
        <begin position="217"/>
        <end position="279"/>
    </location>
</feature>
<evidence type="ECO:0000313" key="4">
    <source>
        <dbReference type="Proteomes" id="UP000245383"/>
    </source>
</evidence>
<feature type="region of interest" description="Disordered" evidence="1">
    <location>
        <begin position="111"/>
        <end position="157"/>
    </location>
</feature>
<dbReference type="SUPFAM" id="SSF49879">
    <property type="entry name" value="SMAD/FHA domain"/>
    <property type="match status" value="1"/>
</dbReference>
<dbReference type="Gene3D" id="2.60.200.20">
    <property type="match status" value="1"/>
</dbReference>
<dbReference type="InterPro" id="IPR008984">
    <property type="entry name" value="SMAD_FHA_dom_sf"/>
</dbReference>
<accession>A0A2T9YPP7</accession>
<name>A0A2T9YPP7_9FUNG</name>
<evidence type="ECO:0000256" key="1">
    <source>
        <dbReference type="SAM" id="MobiDB-lite"/>
    </source>
</evidence>
<evidence type="ECO:0000313" key="3">
    <source>
        <dbReference type="EMBL" id="PVU94299.1"/>
    </source>
</evidence>
<keyword evidence="4" id="KW-1185">Reference proteome</keyword>
<organism evidence="3 4">
    <name type="scientific">Smittium simulii</name>
    <dbReference type="NCBI Taxonomy" id="133385"/>
    <lineage>
        <taxon>Eukaryota</taxon>
        <taxon>Fungi</taxon>
        <taxon>Fungi incertae sedis</taxon>
        <taxon>Zoopagomycota</taxon>
        <taxon>Kickxellomycotina</taxon>
        <taxon>Harpellomycetes</taxon>
        <taxon>Harpellales</taxon>
        <taxon>Legeriomycetaceae</taxon>
        <taxon>Smittium</taxon>
    </lineage>
</organism>
<proteinExistence type="predicted"/>
<dbReference type="SMART" id="SM00240">
    <property type="entry name" value="FHA"/>
    <property type="match status" value="1"/>
</dbReference>
<protein>
    <recommendedName>
        <fullName evidence="2">FHA domain-containing protein</fullName>
    </recommendedName>
</protein>
<dbReference type="EMBL" id="MBFR01000096">
    <property type="protein sequence ID" value="PVU94299.1"/>
    <property type="molecule type" value="Genomic_DNA"/>
</dbReference>
<dbReference type="PANTHER" id="PTHR23308">
    <property type="entry name" value="NUCLEAR INHIBITOR OF PROTEIN PHOSPHATASE-1"/>
    <property type="match status" value="1"/>
</dbReference>
<comment type="caution">
    <text evidence="3">The sequence shown here is derived from an EMBL/GenBank/DDBJ whole genome shotgun (WGS) entry which is preliminary data.</text>
</comment>
<dbReference type="OrthoDB" id="444265at2759"/>
<feature type="compositionally biased region" description="Basic and acidic residues" evidence="1">
    <location>
        <begin position="139"/>
        <end position="156"/>
    </location>
</feature>